<protein>
    <recommendedName>
        <fullName evidence="7">TPR-like protein</fullName>
    </recommendedName>
</protein>
<organism evidence="5 6">
    <name type="scientific">Basidiobolus ranarum</name>
    <dbReference type="NCBI Taxonomy" id="34480"/>
    <lineage>
        <taxon>Eukaryota</taxon>
        <taxon>Fungi</taxon>
        <taxon>Fungi incertae sedis</taxon>
        <taxon>Zoopagomycota</taxon>
        <taxon>Entomophthoromycotina</taxon>
        <taxon>Basidiobolomycetes</taxon>
        <taxon>Basidiobolales</taxon>
        <taxon>Basidiobolaceae</taxon>
        <taxon>Basidiobolus</taxon>
    </lineage>
</organism>
<dbReference type="SMART" id="SM00028">
    <property type="entry name" value="TPR"/>
    <property type="match status" value="3"/>
</dbReference>
<dbReference type="Gene3D" id="1.25.40.10">
    <property type="entry name" value="Tetratricopeptide repeat domain"/>
    <property type="match status" value="2"/>
</dbReference>
<evidence type="ECO:0000256" key="1">
    <source>
        <dbReference type="ARBA" id="ARBA00002550"/>
    </source>
</evidence>
<dbReference type="PROSITE" id="PS50005">
    <property type="entry name" value="TPR"/>
    <property type="match status" value="3"/>
</dbReference>
<dbReference type="PANTHER" id="PTHR23083:SF464">
    <property type="entry name" value="TETRATRICOPEPTIDE REPEAT DOMAIN 7, ISOFORM A"/>
    <property type="match status" value="1"/>
</dbReference>
<evidence type="ECO:0000256" key="2">
    <source>
        <dbReference type="ARBA" id="ARBA00038251"/>
    </source>
</evidence>
<dbReference type="InterPro" id="IPR019734">
    <property type="entry name" value="TPR_rpt"/>
</dbReference>
<dbReference type="PANTHER" id="PTHR23083">
    <property type="entry name" value="TETRATRICOPEPTIDE REPEAT PROTEIN, TPR"/>
    <property type="match status" value="1"/>
</dbReference>
<evidence type="ECO:0000313" key="5">
    <source>
        <dbReference type="EMBL" id="KAK9765547.1"/>
    </source>
</evidence>
<feature type="repeat" description="TPR" evidence="3">
    <location>
        <begin position="771"/>
        <end position="804"/>
    </location>
</feature>
<dbReference type="EMBL" id="JASJQH010000254">
    <property type="protein sequence ID" value="KAK9765547.1"/>
    <property type="molecule type" value="Genomic_DNA"/>
</dbReference>
<dbReference type="Proteomes" id="UP001479436">
    <property type="component" value="Unassembled WGS sequence"/>
</dbReference>
<evidence type="ECO:0000256" key="4">
    <source>
        <dbReference type="SAM" id="MobiDB-lite"/>
    </source>
</evidence>
<sequence>MLSAKAIQIEKDINVARCQANWPAIPELARRFKKHNPAGAALSETILAESALAHAVERRPTLSSDAFDQDDAHHLTLPHFLSEADVAGPREQLQKASSIADGDTKQDTNIVLARTYFETGAFNECLEVLNNIPNQFEKASTSGYNAILHLQRLVMKGISLEKTDRIEEALNVFDNFCEVISKNELESGLPAFHWVEEGLYRVPFLRLRIGQTEQAFEAFRLYYGQSVKWPPIFRVYKRLHIHQRFIIHLSGAYRKGDYVPPNVPISSSSNNLSTVYTPQTFRQEMTAVHSMYETLLYSVTTFPKAGHVNQKVLDMVEQAIKDWEIMNVGNASHTRQLVDILYRATQYTFNSPRILRHLVKSLYDLGEYSEAEMAISSYVELTEKTAFEIECRRKNTAFSEDTLYEGLEVEDVVDRIEVLVMGATLKAKELRKSHESLELVEKLLVLAIHPEVPQILKAKSWQTAGLVYGLITNEALDPSERPRLHQKALDALTTAINFDSTDSMSYFMLALQHADGREIAPAIETIKQALELDPSHIPSWHLLTLLLSSQKEYEAALKICEVGLSESEWDLSEGVTEYPPSFTANRLEGEEFWALKLTQAALSEVLYGTEHSLHQYGSLFYLYGKIFGESSANGSTSDFGSTTSLRKKDIDDLSLQTDPNVSYLTVNSAQEKRLRSSSLSTRLGRGSVRSTVQSQKGSTSSIRLNSTSPIPEKPNGMMARPTEKQISRRQNAIFFLTELWLISASAFRRAAKYDDVRQALDEAESTDSASPEVWCQFGQLFLDQNNCDLATINFQKALALDIHHVPSMVQMARTYIQTGNVEAAEGLLASVTKGKGWDCAEAWFYLGIVLKSTGRIAKAKECFWYAHDLEETRPVRSYSILRR</sequence>
<dbReference type="InterPro" id="IPR011990">
    <property type="entry name" value="TPR-like_helical_dom_sf"/>
</dbReference>
<gene>
    <name evidence="5" type="ORF">K7432_006033</name>
</gene>
<dbReference type="InterPro" id="IPR051722">
    <property type="entry name" value="Endocytosis_PI4K-reg_protein"/>
</dbReference>
<feature type="repeat" description="TPR" evidence="3">
    <location>
        <begin position="840"/>
        <end position="873"/>
    </location>
</feature>
<comment type="function">
    <text evidence="1">Involved in endocytosis.</text>
</comment>
<feature type="compositionally biased region" description="Polar residues" evidence="4">
    <location>
        <begin position="692"/>
        <end position="709"/>
    </location>
</feature>
<dbReference type="SUPFAM" id="SSF48452">
    <property type="entry name" value="TPR-like"/>
    <property type="match status" value="2"/>
</dbReference>
<feature type="region of interest" description="Disordered" evidence="4">
    <location>
        <begin position="675"/>
        <end position="718"/>
    </location>
</feature>
<comment type="similarity">
    <text evidence="2">Belongs to the YPP1 family.</text>
</comment>
<comment type="caution">
    <text evidence="5">The sequence shown here is derived from an EMBL/GenBank/DDBJ whole genome shotgun (WGS) entry which is preliminary data.</text>
</comment>
<keyword evidence="6" id="KW-1185">Reference proteome</keyword>
<accession>A0ABR2WVM5</accession>
<reference evidence="5 6" key="1">
    <citation type="submission" date="2023-04" db="EMBL/GenBank/DDBJ databases">
        <title>Genome of Basidiobolus ranarum AG-B5.</title>
        <authorList>
            <person name="Stajich J.E."/>
            <person name="Carter-House D."/>
            <person name="Gryganskyi A."/>
        </authorList>
    </citation>
    <scope>NUCLEOTIDE SEQUENCE [LARGE SCALE GENOMIC DNA]</scope>
    <source>
        <strain evidence="5 6">AG-B5</strain>
    </source>
</reference>
<evidence type="ECO:0000313" key="6">
    <source>
        <dbReference type="Proteomes" id="UP001479436"/>
    </source>
</evidence>
<evidence type="ECO:0008006" key="7">
    <source>
        <dbReference type="Google" id="ProtNLM"/>
    </source>
</evidence>
<name>A0ABR2WVM5_9FUNG</name>
<evidence type="ECO:0000256" key="3">
    <source>
        <dbReference type="PROSITE-ProRule" id="PRU00339"/>
    </source>
</evidence>
<feature type="compositionally biased region" description="Low complexity" evidence="4">
    <location>
        <begin position="676"/>
        <end position="691"/>
    </location>
</feature>
<proteinExistence type="inferred from homology"/>
<keyword evidence="3" id="KW-0802">TPR repeat</keyword>
<feature type="repeat" description="TPR" evidence="3">
    <location>
        <begin position="503"/>
        <end position="536"/>
    </location>
</feature>